<reference evidence="8 9" key="1">
    <citation type="journal article" date="2014" name="Proc. Natl. Acad. Sci. U.S.A.">
        <title>Trajectory and genomic determinants of fungal-pathogen speciation and host adaptation.</title>
        <authorList>
            <person name="Hu X."/>
            <person name="Xiao G."/>
            <person name="Zheng P."/>
            <person name="Shang Y."/>
            <person name="Su Y."/>
            <person name="Zhang X."/>
            <person name="Liu X."/>
            <person name="Zhan S."/>
            <person name="St Leger R.J."/>
            <person name="Wang C."/>
        </authorList>
    </citation>
    <scope>NUCLEOTIDE SEQUENCE [LARGE SCALE GENOMIC DNA]</scope>
    <source>
        <strain evidence="8 9">ARSEF 977</strain>
    </source>
</reference>
<evidence type="ECO:0000256" key="5">
    <source>
        <dbReference type="ARBA" id="ARBA00023002"/>
    </source>
</evidence>
<dbReference type="PANTHER" id="PTHR42973">
    <property type="entry name" value="BINDING OXIDOREDUCTASE, PUTATIVE (AFU_ORTHOLOGUE AFUA_1G17690)-RELATED"/>
    <property type="match status" value="1"/>
</dbReference>
<keyword evidence="6" id="KW-0732">Signal</keyword>
<sequence>MRPLIIFGNIFALTVCANDLLRSSKSKSCKCFPGDACWPTEQEWTKFNATVGGRLIKTVPLGSPCHDPHYNDRLCEQLKSSWKKAPVHIDSSSSTQAAIFANASCDPFTPRSTPCQLGNYVRYAVNATEPNHISATVRFANHNNIRLVIRNTGHDYMGRSTGASGLAVWTHHLKGVQVKEWSDDEYTGKAVKIGAGVQGFEISEAAHAAGLVVVTGECPTVGVGGGYTMSGGHSPLSTAFGLSADNTLEFQVVTADGRLVTASPSSPHHADLFWALSGSGSGNYGVVVSVTLKAHPDRATSGASFTIDKPGLDYSAIINAFHATLPHIVDSGTQVTYYATGNLLVVYSITGYNRTLADLETSLMPLTQSLAAMNISLKPTYTHFDSYHDHYWHYFGPLPAGHFGSAGDQLMGGRLLNRDAFPGVAPAINATMQLGSMFIGQAMNVSRFAKPKRRAVLRQWRDALIMSAYSLPYTTDVPYSDMVARQNYITSTVMPIIEKMTPGAGAYINEADFQQKDWQRVFYGENYKRLLEIKRKYDSKGLFYHRIAVGSEGWKAQEDGRICET</sequence>
<keyword evidence="3" id="KW-0285">Flavoprotein</keyword>
<dbReference type="Pfam" id="PF08031">
    <property type="entry name" value="BBE"/>
    <property type="match status" value="1"/>
</dbReference>
<keyword evidence="9" id="KW-1185">Reference proteome</keyword>
<evidence type="ECO:0000259" key="7">
    <source>
        <dbReference type="PROSITE" id="PS51387"/>
    </source>
</evidence>
<dbReference type="GO" id="GO:0016491">
    <property type="term" value="F:oxidoreductase activity"/>
    <property type="evidence" value="ECO:0007669"/>
    <property type="project" value="UniProtKB-KW"/>
</dbReference>
<evidence type="ECO:0000256" key="1">
    <source>
        <dbReference type="ARBA" id="ARBA00001974"/>
    </source>
</evidence>
<evidence type="ECO:0000256" key="2">
    <source>
        <dbReference type="ARBA" id="ARBA00005466"/>
    </source>
</evidence>
<dbReference type="PROSITE" id="PS51387">
    <property type="entry name" value="FAD_PCMH"/>
    <property type="match status" value="1"/>
</dbReference>
<evidence type="ECO:0000313" key="8">
    <source>
        <dbReference type="EMBL" id="KID84875.1"/>
    </source>
</evidence>
<organism evidence="8 9">
    <name type="scientific">Metarhizium guizhouense (strain ARSEF 977)</name>
    <dbReference type="NCBI Taxonomy" id="1276136"/>
    <lineage>
        <taxon>Eukaryota</taxon>
        <taxon>Fungi</taxon>
        <taxon>Dikarya</taxon>
        <taxon>Ascomycota</taxon>
        <taxon>Pezizomycotina</taxon>
        <taxon>Sordariomycetes</taxon>
        <taxon>Hypocreomycetidae</taxon>
        <taxon>Hypocreales</taxon>
        <taxon>Clavicipitaceae</taxon>
        <taxon>Metarhizium</taxon>
    </lineage>
</organism>
<comment type="similarity">
    <text evidence="2">Belongs to the oxygen-dependent FAD-linked oxidoreductase family.</text>
</comment>
<dbReference type="PANTHER" id="PTHR42973:SF39">
    <property type="entry name" value="FAD-BINDING PCMH-TYPE DOMAIN-CONTAINING PROTEIN"/>
    <property type="match status" value="1"/>
</dbReference>
<dbReference type="HOGENOM" id="CLU_018354_4_2_1"/>
<dbReference type="InterPro" id="IPR006094">
    <property type="entry name" value="Oxid_FAD_bind_N"/>
</dbReference>
<feature type="signal peptide" evidence="6">
    <location>
        <begin position="1"/>
        <end position="17"/>
    </location>
</feature>
<feature type="domain" description="FAD-binding PCMH-type" evidence="7">
    <location>
        <begin position="116"/>
        <end position="297"/>
    </location>
</feature>
<dbReference type="InterPro" id="IPR016169">
    <property type="entry name" value="FAD-bd_PCMH_sub2"/>
</dbReference>
<evidence type="ECO:0000256" key="3">
    <source>
        <dbReference type="ARBA" id="ARBA00022630"/>
    </source>
</evidence>
<dbReference type="GO" id="GO:0071949">
    <property type="term" value="F:FAD binding"/>
    <property type="evidence" value="ECO:0007669"/>
    <property type="project" value="InterPro"/>
</dbReference>
<dbReference type="EMBL" id="AZNH01000036">
    <property type="protein sequence ID" value="KID84875.1"/>
    <property type="molecule type" value="Genomic_DNA"/>
</dbReference>
<gene>
    <name evidence="8" type="ORF">MGU_07842</name>
</gene>
<dbReference type="AlphaFoldDB" id="A0A0B4GD73"/>
<dbReference type="Gene3D" id="3.30.465.10">
    <property type="match status" value="2"/>
</dbReference>
<feature type="chain" id="PRO_5002091633" evidence="6">
    <location>
        <begin position="18"/>
        <end position="565"/>
    </location>
</feature>
<dbReference type="InterPro" id="IPR016166">
    <property type="entry name" value="FAD-bd_PCMH"/>
</dbReference>
<evidence type="ECO:0000256" key="6">
    <source>
        <dbReference type="SAM" id="SignalP"/>
    </source>
</evidence>
<accession>A0A0B4GD73</accession>
<comment type="cofactor">
    <cofactor evidence="1">
        <name>FAD</name>
        <dbReference type="ChEBI" id="CHEBI:57692"/>
    </cofactor>
</comment>
<dbReference type="InterPro" id="IPR036318">
    <property type="entry name" value="FAD-bd_PCMH-like_sf"/>
</dbReference>
<protein>
    <submittedName>
        <fullName evidence="8">6-hydroxy-D-nicotine oxidase</fullName>
    </submittedName>
</protein>
<dbReference type="InterPro" id="IPR012951">
    <property type="entry name" value="BBE"/>
</dbReference>
<proteinExistence type="inferred from homology"/>
<evidence type="ECO:0000313" key="9">
    <source>
        <dbReference type="Proteomes" id="UP000031192"/>
    </source>
</evidence>
<keyword evidence="5" id="KW-0560">Oxidoreductase</keyword>
<name>A0A0B4GD73_METGA</name>
<keyword evidence="4" id="KW-0274">FAD</keyword>
<dbReference type="InterPro" id="IPR050416">
    <property type="entry name" value="FAD-linked_Oxidoreductase"/>
</dbReference>
<dbReference type="SUPFAM" id="SSF56176">
    <property type="entry name" value="FAD-binding/transporter-associated domain-like"/>
    <property type="match status" value="1"/>
</dbReference>
<comment type="caution">
    <text evidence="8">The sequence shown here is derived from an EMBL/GenBank/DDBJ whole genome shotgun (WGS) entry which is preliminary data.</text>
</comment>
<evidence type="ECO:0000256" key="4">
    <source>
        <dbReference type="ARBA" id="ARBA00022827"/>
    </source>
</evidence>
<dbReference type="Proteomes" id="UP000031192">
    <property type="component" value="Unassembled WGS sequence"/>
</dbReference>
<dbReference type="Pfam" id="PF01565">
    <property type="entry name" value="FAD_binding_4"/>
    <property type="match status" value="1"/>
</dbReference>